<dbReference type="InterPro" id="IPR036872">
    <property type="entry name" value="CH_dom_sf"/>
</dbReference>
<feature type="compositionally biased region" description="Basic residues" evidence="1">
    <location>
        <begin position="154"/>
        <end position="166"/>
    </location>
</feature>
<name>A0AA35ITI6_SACMI</name>
<dbReference type="PANTHER" id="PTHR47385">
    <property type="entry name" value="CALPONIN"/>
    <property type="match status" value="1"/>
</dbReference>
<dbReference type="GeneID" id="80921549"/>
<keyword evidence="4" id="KW-1185">Reference proteome</keyword>
<dbReference type="AlphaFoldDB" id="A0AA35ITI6"/>
<organism evidence="3 4">
    <name type="scientific">Saccharomyces mikatae IFO 1815</name>
    <dbReference type="NCBI Taxonomy" id="226126"/>
    <lineage>
        <taxon>Eukaryota</taxon>
        <taxon>Fungi</taxon>
        <taxon>Dikarya</taxon>
        <taxon>Ascomycota</taxon>
        <taxon>Saccharomycotina</taxon>
        <taxon>Saccharomycetes</taxon>
        <taxon>Saccharomycetales</taxon>
        <taxon>Saccharomycetaceae</taxon>
        <taxon>Saccharomyces</taxon>
    </lineage>
</organism>
<dbReference type="InterPro" id="IPR001715">
    <property type="entry name" value="CH_dom"/>
</dbReference>
<dbReference type="EMBL" id="OX365771">
    <property type="protein sequence ID" value="CAI4036642.1"/>
    <property type="molecule type" value="Genomic_DNA"/>
</dbReference>
<feature type="domain" description="Calponin-homology (CH)" evidence="2">
    <location>
        <begin position="26"/>
        <end position="136"/>
    </location>
</feature>
<reference evidence="3" key="1">
    <citation type="submission" date="2022-10" db="EMBL/GenBank/DDBJ databases">
        <authorList>
            <person name="Byrne P K."/>
        </authorList>
    </citation>
    <scope>NUCLEOTIDE SEQUENCE</scope>
    <source>
        <strain evidence="3">IFO1815</strain>
    </source>
</reference>
<dbReference type="InterPro" id="IPR050606">
    <property type="entry name" value="Calponin-like"/>
</dbReference>
<evidence type="ECO:0000313" key="3">
    <source>
        <dbReference type="EMBL" id="CAI4036642.1"/>
    </source>
</evidence>
<proteinExistence type="predicted"/>
<dbReference type="RefSeq" id="XP_056079760.1">
    <property type="nucleotide sequence ID" value="XM_056225998.1"/>
</dbReference>
<evidence type="ECO:0000256" key="1">
    <source>
        <dbReference type="SAM" id="MobiDB-lite"/>
    </source>
</evidence>
<sequence>MSYDKKADVTSLDEDLRQLRKSKYSPEAVQHIKTWVFESVLIEATPSEDLLECLKDGTVLCKLANILYEADTKKANHIGWKSSKMPFVQMDQISQFLSFAREYGVPEDELFQTVDLFEEKDPAIVYQTLKSLSRYANKKHPARFPVLGPQLSTKKPRPQIKSKPKHLQGGTGWSTYEYGYMKGASQGTEGVVLGQRRDIV</sequence>
<dbReference type="SUPFAM" id="SSF47576">
    <property type="entry name" value="Calponin-homology domain, CH-domain"/>
    <property type="match status" value="1"/>
</dbReference>
<dbReference type="Proteomes" id="UP001161438">
    <property type="component" value="Chromosome 15"/>
</dbReference>
<dbReference type="PROSITE" id="PS50021">
    <property type="entry name" value="CH"/>
    <property type="match status" value="1"/>
</dbReference>
<protein>
    <recommendedName>
        <fullName evidence="2">Calponin-homology (CH) domain-containing protein</fullName>
    </recommendedName>
</protein>
<evidence type="ECO:0000259" key="2">
    <source>
        <dbReference type="PROSITE" id="PS50021"/>
    </source>
</evidence>
<dbReference type="GO" id="GO:0015629">
    <property type="term" value="C:actin cytoskeleton"/>
    <property type="evidence" value="ECO:0007669"/>
    <property type="project" value="TreeGrafter"/>
</dbReference>
<dbReference type="Gene3D" id="1.10.418.10">
    <property type="entry name" value="Calponin-like domain"/>
    <property type="match status" value="1"/>
</dbReference>
<dbReference type="GO" id="GO:0007015">
    <property type="term" value="P:actin filament organization"/>
    <property type="evidence" value="ECO:0007669"/>
    <property type="project" value="TreeGrafter"/>
</dbReference>
<dbReference type="Pfam" id="PF00307">
    <property type="entry name" value="CH"/>
    <property type="match status" value="1"/>
</dbReference>
<feature type="region of interest" description="Disordered" evidence="1">
    <location>
        <begin position="146"/>
        <end position="168"/>
    </location>
</feature>
<dbReference type="PANTHER" id="PTHR47385:SF14">
    <property type="entry name" value="TRANSGELIN"/>
    <property type="match status" value="1"/>
</dbReference>
<gene>
    <name evidence="3" type="primary">SMKI15G4930</name>
    <name evidence="3" type="ORF">SMKI_15G4930</name>
</gene>
<dbReference type="PRINTS" id="PR00888">
    <property type="entry name" value="SM22CALPONIN"/>
</dbReference>
<dbReference type="GO" id="GO:0051015">
    <property type="term" value="F:actin filament binding"/>
    <property type="evidence" value="ECO:0007669"/>
    <property type="project" value="TreeGrafter"/>
</dbReference>
<dbReference type="InterPro" id="IPR003096">
    <property type="entry name" value="SM22_calponin"/>
</dbReference>
<accession>A0AA35ITI6</accession>
<dbReference type="SMART" id="SM00033">
    <property type="entry name" value="CH"/>
    <property type="match status" value="1"/>
</dbReference>
<evidence type="ECO:0000313" key="4">
    <source>
        <dbReference type="Proteomes" id="UP001161438"/>
    </source>
</evidence>